<proteinExistence type="predicted"/>
<dbReference type="Proteomes" id="UP001142489">
    <property type="component" value="Unassembled WGS sequence"/>
</dbReference>
<organism evidence="1 2">
    <name type="scientific">Phrynocephalus forsythii</name>
    <dbReference type="NCBI Taxonomy" id="171643"/>
    <lineage>
        <taxon>Eukaryota</taxon>
        <taxon>Metazoa</taxon>
        <taxon>Chordata</taxon>
        <taxon>Craniata</taxon>
        <taxon>Vertebrata</taxon>
        <taxon>Euteleostomi</taxon>
        <taxon>Lepidosauria</taxon>
        <taxon>Squamata</taxon>
        <taxon>Bifurcata</taxon>
        <taxon>Unidentata</taxon>
        <taxon>Episquamata</taxon>
        <taxon>Toxicofera</taxon>
        <taxon>Iguania</taxon>
        <taxon>Acrodonta</taxon>
        <taxon>Agamidae</taxon>
        <taxon>Agaminae</taxon>
        <taxon>Phrynocephalus</taxon>
    </lineage>
</organism>
<dbReference type="AlphaFoldDB" id="A0A9Q0Y5B1"/>
<sequence>MVTSCARLGLQFEDLLRIICREVLHSTQQRILRPLRSYIFQDPLQWMEPRQSDHQTVWRRYTLDHHQLLLMFTFFPAVHPGTVLNHRLFCLVEQNVSYKEITTGLEPFGIPLC</sequence>
<evidence type="ECO:0000313" key="1">
    <source>
        <dbReference type="EMBL" id="KAJ7341541.1"/>
    </source>
</evidence>
<dbReference type="EMBL" id="JAPFRF010000002">
    <property type="protein sequence ID" value="KAJ7341541.1"/>
    <property type="molecule type" value="Genomic_DNA"/>
</dbReference>
<name>A0A9Q0Y5B1_9SAUR</name>
<protein>
    <submittedName>
        <fullName evidence="1">Uncharacterized protein</fullName>
    </submittedName>
</protein>
<evidence type="ECO:0000313" key="2">
    <source>
        <dbReference type="Proteomes" id="UP001142489"/>
    </source>
</evidence>
<comment type="caution">
    <text evidence="1">The sequence shown here is derived from an EMBL/GenBank/DDBJ whole genome shotgun (WGS) entry which is preliminary data.</text>
</comment>
<gene>
    <name evidence="1" type="ORF">JRQ81_005765</name>
</gene>
<reference evidence="1" key="1">
    <citation type="journal article" date="2023" name="DNA Res.">
        <title>Chromosome-level genome assembly of Phrynocephalus forsythii using third-generation DNA sequencing and Hi-C analysis.</title>
        <authorList>
            <person name="Qi Y."/>
            <person name="Zhao W."/>
            <person name="Zhao Y."/>
            <person name="Niu C."/>
            <person name="Cao S."/>
            <person name="Zhang Y."/>
        </authorList>
    </citation>
    <scope>NUCLEOTIDE SEQUENCE</scope>
    <source>
        <tissue evidence="1">Muscle</tissue>
    </source>
</reference>
<keyword evidence="2" id="KW-1185">Reference proteome</keyword>
<accession>A0A9Q0Y5B1</accession>